<evidence type="ECO:0000256" key="11">
    <source>
        <dbReference type="RuleBase" id="RU000488"/>
    </source>
</evidence>
<comment type="caution">
    <text evidence="12">The sequence shown here is derived from an EMBL/GenBank/DDBJ whole genome shotgun (WGS) entry which is preliminary data.</text>
</comment>
<dbReference type="InterPro" id="IPR018108">
    <property type="entry name" value="MCP_transmembrane"/>
</dbReference>
<keyword evidence="8" id="KW-0496">Mitochondrion</keyword>
<evidence type="ECO:0000256" key="9">
    <source>
        <dbReference type="ARBA" id="ARBA00023136"/>
    </source>
</evidence>
<dbReference type="RefSeq" id="XP_001834435.2">
    <property type="nucleotide sequence ID" value="XM_001834383.2"/>
</dbReference>
<dbReference type="HOGENOM" id="CLU_015166_5_2_1"/>
<evidence type="ECO:0000256" key="3">
    <source>
        <dbReference type="ARBA" id="ARBA00022448"/>
    </source>
</evidence>
<evidence type="ECO:0000256" key="6">
    <source>
        <dbReference type="ARBA" id="ARBA00022792"/>
    </source>
</evidence>
<dbReference type="GO" id="GO:0005743">
    <property type="term" value="C:mitochondrial inner membrane"/>
    <property type="evidence" value="ECO:0007669"/>
    <property type="project" value="UniProtKB-SubCell"/>
</dbReference>
<dbReference type="OrthoDB" id="434783at2759"/>
<protein>
    <submittedName>
        <fullName evidence="12">Organic acid transporter</fullName>
    </submittedName>
</protein>
<dbReference type="PROSITE" id="PS50920">
    <property type="entry name" value="SOLCAR"/>
    <property type="match status" value="3"/>
</dbReference>
<keyword evidence="9 10" id="KW-0472">Membrane</keyword>
<dbReference type="GeneID" id="6010950"/>
<dbReference type="Proteomes" id="UP000001861">
    <property type="component" value="Unassembled WGS sequence"/>
</dbReference>
<dbReference type="PANTHER" id="PTHR46356:SF1">
    <property type="entry name" value="MITOCHONDRIAL 2-OXODICARBOXYLATE CARRIER"/>
    <property type="match status" value="1"/>
</dbReference>
<feature type="repeat" description="Solcar" evidence="10">
    <location>
        <begin position="10"/>
        <end position="110"/>
    </location>
</feature>
<evidence type="ECO:0000256" key="1">
    <source>
        <dbReference type="ARBA" id="ARBA00004448"/>
    </source>
</evidence>
<dbReference type="KEGG" id="cci:CC1G_02171"/>
<dbReference type="InterPro" id="IPR023395">
    <property type="entry name" value="MCP_dom_sf"/>
</dbReference>
<dbReference type="EMBL" id="AACS02000010">
    <property type="protein sequence ID" value="EAU87412.2"/>
    <property type="molecule type" value="Genomic_DNA"/>
</dbReference>
<keyword evidence="7" id="KW-1133">Transmembrane helix</keyword>
<reference evidence="12 13" key="1">
    <citation type="journal article" date="2010" name="Proc. Natl. Acad. Sci. U.S.A.">
        <title>Insights into evolution of multicellular fungi from the assembled chromosomes of the mushroom Coprinopsis cinerea (Coprinus cinereus).</title>
        <authorList>
            <person name="Stajich J.E."/>
            <person name="Wilke S.K."/>
            <person name="Ahren D."/>
            <person name="Au C.H."/>
            <person name="Birren B.W."/>
            <person name="Borodovsky M."/>
            <person name="Burns C."/>
            <person name="Canback B."/>
            <person name="Casselton L.A."/>
            <person name="Cheng C.K."/>
            <person name="Deng J."/>
            <person name="Dietrich F.S."/>
            <person name="Fargo D.C."/>
            <person name="Farman M.L."/>
            <person name="Gathman A.C."/>
            <person name="Goldberg J."/>
            <person name="Guigo R."/>
            <person name="Hoegger P.J."/>
            <person name="Hooker J.B."/>
            <person name="Huggins A."/>
            <person name="James T.Y."/>
            <person name="Kamada T."/>
            <person name="Kilaru S."/>
            <person name="Kodira C."/>
            <person name="Kues U."/>
            <person name="Kupfer D."/>
            <person name="Kwan H.S."/>
            <person name="Lomsadze A."/>
            <person name="Li W."/>
            <person name="Lilly W.W."/>
            <person name="Ma L.J."/>
            <person name="Mackey A.J."/>
            <person name="Manning G."/>
            <person name="Martin F."/>
            <person name="Muraguchi H."/>
            <person name="Natvig D.O."/>
            <person name="Palmerini H."/>
            <person name="Ramesh M.A."/>
            <person name="Rehmeyer C.J."/>
            <person name="Roe B.A."/>
            <person name="Shenoy N."/>
            <person name="Stanke M."/>
            <person name="Ter-Hovhannisyan V."/>
            <person name="Tunlid A."/>
            <person name="Velagapudi R."/>
            <person name="Vision T.J."/>
            <person name="Zeng Q."/>
            <person name="Zolan M.E."/>
            <person name="Pukkila P.J."/>
        </authorList>
    </citation>
    <scope>NUCLEOTIDE SEQUENCE [LARGE SCALE GENOMIC DNA]</scope>
    <source>
        <strain evidence="13">Okayama-7 / 130 / ATCC MYA-4618 / FGSC 9003</strain>
    </source>
</reference>
<name>A8NKF6_COPC7</name>
<keyword evidence="3 11" id="KW-0813">Transport</keyword>
<accession>A8NKF6</accession>
<dbReference type="Pfam" id="PF00153">
    <property type="entry name" value="Mito_carr"/>
    <property type="match status" value="3"/>
</dbReference>
<comment type="similarity">
    <text evidence="2 11">Belongs to the mitochondrial carrier (TC 2.A.29) family.</text>
</comment>
<evidence type="ECO:0000256" key="8">
    <source>
        <dbReference type="ARBA" id="ARBA00023128"/>
    </source>
</evidence>
<evidence type="ECO:0000313" key="13">
    <source>
        <dbReference type="Proteomes" id="UP000001861"/>
    </source>
</evidence>
<feature type="repeat" description="Solcar" evidence="10">
    <location>
        <begin position="213"/>
        <end position="303"/>
    </location>
</feature>
<evidence type="ECO:0000256" key="7">
    <source>
        <dbReference type="ARBA" id="ARBA00022989"/>
    </source>
</evidence>
<dbReference type="PANTHER" id="PTHR46356">
    <property type="entry name" value="MITOCHONDRIAL 2-OXODICARBOXYLATE CARRIER"/>
    <property type="match status" value="1"/>
</dbReference>
<organism evidence="12 13">
    <name type="scientific">Coprinopsis cinerea (strain Okayama-7 / 130 / ATCC MYA-4618 / FGSC 9003)</name>
    <name type="common">Inky cap fungus</name>
    <name type="synonym">Hormographiella aspergillata</name>
    <dbReference type="NCBI Taxonomy" id="240176"/>
    <lineage>
        <taxon>Eukaryota</taxon>
        <taxon>Fungi</taxon>
        <taxon>Dikarya</taxon>
        <taxon>Basidiomycota</taxon>
        <taxon>Agaricomycotina</taxon>
        <taxon>Agaricomycetes</taxon>
        <taxon>Agaricomycetidae</taxon>
        <taxon>Agaricales</taxon>
        <taxon>Agaricineae</taxon>
        <taxon>Psathyrellaceae</taxon>
        <taxon>Coprinopsis</taxon>
    </lineage>
</organism>
<evidence type="ECO:0000256" key="10">
    <source>
        <dbReference type="PROSITE-ProRule" id="PRU00282"/>
    </source>
</evidence>
<evidence type="ECO:0000256" key="2">
    <source>
        <dbReference type="ARBA" id="ARBA00006375"/>
    </source>
</evidence>
<dbReference type="Gene3D" id="1.50.40.10">
    <property type="entry name" value="Mitochondrial carrier domain"/>
    <property type="match status" value="1"/>
</dbReference>
<evidence type="ECO:0000256" key="5">
    <source>
        <dbReference type="ARBA" id="ARBA00022737"/>
    </source>
</evidence>
<proteinExistence type="inferred from homology"/>
<evidence type="ECO:0000256" key="4">
    <source>
        <dbReference type="ARBA" id="ARBA00022692"/>
    </source>
</evidence>
<dbReference type="OMA" id="LPFQYQF"/>
<dbReference type="AlphaFoldDB" id="A8NKF6"/>
<dbReference type="SUPFAM" id="SSF103506">
    <property type="entry name" value="Mitochondrial carrier"/>
    <property type="match status" value="1"/>
</dbReference>
<keyword evidence="5" id="KW-0677">Repeat</keyword>
<dbReference type="eggNOG" id="KOG0754">
    <property type="taxonomic scope" value="Eukaryota"/>
</dbReference>
<gene>
    <name evidence="12" type="ORF">CC1G_02171</name>
</gene>
<keyword evidence="13" id="KW-1185">Reference proteome</keyword>
<keyword evidence="4 10" id="KW-0812">Transmembrane</keyword>
<dbReference type="InterPro" id="IPR051752">
    <property type="entry name" value="Mito_2-oxodicarb_carrier"/>
</dbReference>
<feature type="repeat" description="Solcar" evidence="10">
    <location>
        <begin position="120"/>
        <end position="204"/>
    </location>
</feature>
<dbReference type="InParanoid" id="A8NKF6"/>
<evidence type="ECO:0000313" key="12">
    <source>
        <dbReference type="EMBL" id="EAU87412.2"/>
    </source>
</evidence>
<keyword evidence="6" id="KW-0999">Mitochondrion inner membrane</keyword>
<dbReference type="VEuPathDB" id="FungiDB:CC1G_02171"/>
<sequence length="313" mass="34257">MATEHKPKPLPFAANFAAGAIAGISEILTFYPLGKLVVCWTWIERLTYTDVVKTRIQLDTGKSQGLVGTFRSIVREEGVGRLYRGLVPPLLLEAPKRAVKFAANDFWGKTYLEAFGEAKMTQSISVLTGASAGATESFVVVPFELVKIRLQDKTSTYKGPMDVVKQVIRKEGLLGLYAGMESTFWRHVYWNGGYFGTIYQIKALLPKPQSKESELFNNFVSGAIGGFAGTVLNTPFDVVKSRIQGAERIPGVAPAYNWTYPALAKIAREEGVAALYKGFIPKVLRLAPGGGVLLLVVEFTLGIFRQALGPPYI</sequence>
<dbReference type="FunCoup" id="A8NKF6">
    <property type="interactions" value="94"/>
</dbReference>
<comment type="subcellular location">
    <subcellularLocation>
        <location evidence="1">Mitochondrion inner membrane</location>
        <topology evidence="1">Multi-pass membrane protein</topology>
    </subcellularLocation>
</comment>